<comment type="caution">
    <text evidence="1">The sequence shown here is derived from an EMBL/GenBank/DDBJ whole genome shotgun (WGS) entry which is preliminary data.</text>
</comment>
<reference evidence="1" key="1">
    <citation type="submission" date="2023-04" db="EMBL/GenBank/DDBJ databases">
        <title>Ambrosiozyma monospora NBRC 10751.</title>
        <authorList>
            <person name="Ichikawa N."/>
            <person name="Sato H."/>
            <person name="Tonouchi N."/>
        </authorList>
    </citation>
    <scope>NUCLEOTIDE SEQUENCE</scope>
    <source>
        <strain evidence="1">NBRC 10751</strain>
    </source>
</reference>
<dbReference type="EMBL" id="BSXS01009878">
    <property type="protein sequence ID" value="GME96797.1"/>
    <property type="molecule type" value="Genomic_DNA"/>
</dbReference>
<organism evidence="1 2">
    <name type="scientific">Ambrosiozyma monospora</name>
    <name type="common">Yeast</name>
    <name type="synonym">Endomycopsis monosporus</name>
    <dbReference type="NCBI Taxonomy" id="43982"/>
    <lineage>
        <taxon>Eukaryota</taxon>
        <taxon>Fungi</taxon>
        <taxon>Dikarya</taxon>
        <taxon>Ascomycota</taxon>
        <taxon>Saccharomycotina</taxon>
        <taxon>Pichiomycetes</taxon>
        <taxon>Pichiales</taxon>
        <taxon>Pichiaceae</taxon>
        <taxon>Ambrosiozyma</taxon>
    </lineage>
</organism>
<evidence type="ECO:0000313" key="2">
    <source>
        <dbReference type="Proteomes" id="UP001165064"/>
    </source>
</evidence>
<proteinExistence type="predicted"/>
<name>A0ACB5TXG2_AMBMO</name>
<evidence type="ECO:0000313" key="1">
    <source>
        <dbReference type="EMBL" id="GME96797.1"/>
    </source>
</evidence>
<keyword evidence="2" id="KW-1185">Reference proteome</keyword>
<protein>
    <submittedName>
        <fullName evidence="1">Unnamed protein product</fullName>
    </submittedName>
</protein>
<gene>
    <name evidence="1" type="ORF">Amon02_001008600</name>
</gene>
<sequence>MKLKRSLNELVSDYDSDSEDEEDDEEGHKGDGDGKKDAASKWNFEEMIEKEKQDKLKGKKHGKHPLSNNFVRMKIHHKGRGKRFRRR</sequence>
<accession>A0ACB5TXG2</accession>
<dbReference type="Proteomes" id="UP001165064">
    <property type="component" value="Unassembled WGS sequence"/>
</dbReference>